<evidence type="ECO:0000259" key="6">
    <source>
        <dbReference type="SMART" id="SM00093"/>
    </source>
</evidence>
<dbReference type="InterPro" id="IPR023796">
    <property type="entry name" value="Serpin_dom"/>
</dbReference>
<dbReference type="PROSITE" id="PS00284">
    <property type="entry name" value="SERPIN"/>
    <property type="match status" value="1"/>
</dbReference>
<dbReference type="SUPFAM" id="SSF56574">
    <property type="entry name" value="Serpins"/>
    <property type="match status" value="1"/>
</dbReference>
<dbReference type="InterPro" id="IPR042185">
    <property type="entry name" value="Serpin_sf_2"/>
</dbReference>
<dbReference type="PANTHER" id="PTHR11461">
    <property type="entry name" value="SERINE PROTEASE INHIBITOR, SERPIN"/>
    <property type="match status" value="1"/>
</dbReference>
<dbReference type="EMBL" id="JARGDH010000002">
    <property type="protein sequence ID" value="KAL0276179.1"/>
    <property type="molecule type" value="Genomic_DNA"/>
</dbReference>
<dbReference type="CDD" id="cd00172">
    <property type="entry name" value="serpin"/>
    <property type="match status" value="1"/>
</dbReference>
<keyword evidence="3" id="KW-0722">Serine protease inhibitor</keyword>
<keyword evidence="5" id="KW-0732">Signal</keyword>
<protein>
    <recommendedName>
        <fullName evidence="6">Serpin domain-containing protein</fullName>
    </recommendedName>
</protein>
<gene>
    <name evidence="7" type="ORF">PYX00_003801</name>
</gene>
<evidence type="ECO:0000256" key="4">
    <source>
        <dbReference type="RuleBase" id="RU000411"/>
    </source>
</evidence>
<dbReference type="GO" id="GO:0005615">
    <property type="term" value="C:extracellular space"/>
    <property type="evidence" value="ECO:0007669"/>
    <property type="project" value="InterPro"/>
</dbReference>
<evidence type="ECO:0000256" key="5">
    <source>
        <dbReference type="SAM" id="SignalP"/>
    </source>
</evidence>
<evidence type="ECO:0000256" key="3">
    <source>
        <dbReference type="ARBA" id="ARBA00022900"/>
    </source>
</evidence>
<dbReference type="InterPro" id="IPR000215">
    <property type="entry name" value="Serpin_fam"/>
</dbReference>
<reference evidence="7" key="1">
    <citation type="journal article" date="2024" name="Gigascience">
        <title>Chromosome-level genome of the poultry shaft louse Menopon gallinae provides insight into the host-switching and adaptive evolution of parasitic lice.</title>
        <authorList>
            <person name="Xu Y."/>
            <person name="Ma L."/>
            <person name="Liu S."/>
            <person name="Liang Y."/>
            <person name="Liu Q."/>
            <person name="He Z."/>
            <person name="Tian L."/>
            <person name="Duan Y."/>
            <person name="Cai W."/>
            <person name="Li H."/>
            <person name="Song F."/>
        </authorList>
    </citation>
    <scope>NUCLEOTIDE SEQUENCE</scope>
    <source>
        <strain evidence="7">Cailab_2023a</strain>
    </source>
</reference>
<dbReference type="AlphaFoldDB" id="A0AAW2I1Q9"/>
<dbReference type="GO" id="GO:0004867">
    <property type="term" value="F:serine-type endopeptidase inhibitor activity"/>
    <property type="evidence" value="ECO:0007669"/>
    <property type="project" value="UniProtKB-KW"/>
</dbReference>
<dbReference type="InterPro" id="IPR042178">
    <property type="entry name" value="Serpin_sf_1"/>
</dbReference>
<dbReference type="Pfam" id="PF00079">
    <property type="entry name" value="Serpin"/>
    <property type="match status" value="1"/>
</dbReference>
<comment type="similarity">
    <text evidence="1 4">Belongs to the serpin family.</text>
</comment>
<name>A0AAW2I1Q9_9NEOP</name>
<keyword evidence="2" id="KW-0646">Protease inhibitor</keyword>
<dbReference type="Gene3D" id="3.30.497.10">
    <property type="entry name" value="Antithrombin, subunit I, domain 2"/>
    <property type="match status" value="1"/>
</dbReference>
<evidence type="ECO:0000256" key="2">
    <source>
        <dbReference type="ARBA" id="ARBA00022690"/>
    </source>
</evidence>
<dbReference type="PANTHER" id="PTHR11461:SF211">
    <property type="entry name" value="GH10112P-RELATED"/>
    <property type="match status" value="1"/>
</dbReference>
<organism evidence="7">
    <name type="scientific">Menopon gallinae</name>
    <name type="common">poultry shaft louse</name>
    <dbReference type="NCBI Taxonomy" id="328185"/>
    <lineage>
        <taxon>Eukaryota</taxon>
        <taxon>Metazoa</taxon>
        <taxon>Ecdysozoa</taxon>
        <taxon>Arthropoda</taxon>
        <taxon>Hexapoda</taxon>
        <taxon>Insecta</taxon>
        <taxon>Pterygota</taxon>
        <taxon>Neoptera</taxon>
        <taxon>Paraneoptera</taxon>
        <taxon>Psocodea</taxon>
        <taxon>Troctomorpha</taxon>
        <taxon>Phthiraptera</taxon>
        <taxon>Amblycera</taxon>
        <taxon>Menoponidae</taxon>
        <taxon>Menopon</taxon>
    </lineage>
</organism>
<dbReference type="SMART" id="SM00093">
    <property type="entry name" value="SERPIN"/>
    <property type="match status" value="1"/>
</dbReference>
<dbReference type="InterPro" id="IPR036186">
    <property type="entry name" value="Serpin_sf"/>
</dbReference>
<evidence type="ECO:0000313" key="7">
    <source>
        <dbReference type="EMBL" id="KAL0276180.1"/>
    </source>
</evidence>
<dbReference type="Gene3D" id="2.30.39.10">
    <property type="entry name" value="Alpha-1-antitrypsin, domain 1"/>
    <property type="match status" value="1"/>
</dbReference>
<sequence>MSTIIDSCALIFLLALGLVNQIQCDEVYDQFLKSSRDFTIDFLKVASKDGGNALVSPPSVLMMLALLQQGARGNTEKELTAVLGSDSNSTQVSYRNFLKTLTQKSPGVTMEWGTRLYPKKGLTILPEFKTNIEENFGTQFDEIDYKEVPPAESAGRINSWISELTRGQITDLVEPHMVNPDAIMLMVNVMFFKGSWRNRFKEKNTKMADFETSRNQSVKTKFMYQKNRFYTGKNNTLGIKWIELPFEGDTHKMIFVLPTKRHTLKKAMNQLTGDDLERIIKYADLSEVRLQVPKFKLKRKYSLPKILETLGVKSIFTGESNLSGISPEPFYVTDAFHEANTEIDEKGATASAATLLVISRQLILTEVFRMNQPFLFFIVDNTHNLPLFAGMVVNPTVS</sequence>
<dbReference type="EMBL" id="JARGDH010000002">
    <property type="protein sequence ID" value="KAL0276180.1"/>
    <property type="molecule type" value="Genomic_DNA"/>
</dbReference>
<feature type="chain" id="PRO_5044477049" description="Serpin domain-containing protein" evidence="5">
    <location>
        <begin position="25"/>
        <end position="398"/>
    </location>
</feature>
<feature type="signal peptide" evidence="5">
    <location>
        <begin position="1"/>
        <end position="24"/>
    </location>
</feature>
<feature type="domain" description="Serpin" evidence="6">
    <location>
        <begin position="40"/>
        <end position="395"/>
    </location>
</feature>
<accession>A0AAW2I1Q9</accession>
<dbReference type="InterPro" id="IPR023795">
    <property type="entry name" value="Serpin_CS"/>
</dbReference>
<proteinExistence type="inferred from homology"/>
<comment type="caution">
    <text evidence="7">The sequence shown here is derived from an EMBL/GenBank/DDBJ whole genome shotgun (WGS) entry which is preliminary data.</text>
</comment>
<evidence type="ECO:0000256" key="1">
    <source>
        <dbReference type="ARBA" id="ARBA00009500"/>
    </source>
</evidence>